<name>A0A1Y2BC94_9FUNG</name>
<feature type="compositionally biased region" description="Polar residues" evidence="2">
    <location>
        <begin position="119"/>
        <end position="128"/>
    </location>
</feature>
<dbReference type="InterPro" id="IPR000315">
    <property type="entry name" value="Znf_B-box"/>
</dbReference>
<evidence type="ECO:0000313" key="5">
    <source>
        <dbReference type="Proteomes" id="UP000193642"/>
    </source>
</evidence>
<evidence type="ECO:0000256" key="1">
    <source>
        <dbReference type="PROSITE-ProRule" id="PRU00024"/>
    </source>
</evidence>
<dbReference type="EMBL" id="MCGO01000071">
    <property type="protein sequence ID" value="ORY32448.1"/>
    <property type="molecule type" value="Genomic_DNA"/>
</dbReference>
<feature type="region of interest" description="Disordered" evidence="2">
    <location>
        <begin position="119"/>
        <end position="144"/>
    </location>
</feature>
<comment type="caution">
    <text evidence="4">The sequence shown here is derived from an EMBL/GenBank/DDBJ whole genome shotgun (WGS) entry which is preliminary data.</text>
</comment>
<keyword evidence="1" id="KW-0862">Zinc</keyword>
<dbReference type="GO" id="GO:0008270">
    <property type="term" value="F:zinc ion binding"/>
    <property type="evidence" value="ECO:0007669"/>
    <property type="project" value="UniProtKB-KW"/>
</dbReference>
<feature type="domain" description="B box-type" evidence="3">
    <location>
        <begin position="43"/>
        <end position="92"/>
    </location>
</feature>
<protein>
    <recommendedName>
        <fullName evidence="3">B box-type domain-containing protein</fullName>
    </recommendedName>
</protein>
<evidence type="ECO:0000256" key="2">
    <source>
        <dbReference type="SAM" id="MobiDB-lite"/>
    </source>
</evidence>
<keyword evidence="1" id="KW-0863">Zinc-finger</keyword>
<dbReference type="Proteomes" id="UP000193642">
    <property type="component" value="Unassembled WGS sequence"/>
</dbReference>
<feature type="compositionally biased region" description="Polar residues" evidence="2">
    <location>
        <begin position="91"/>
        <end position="101"/>
    </location>
</feature>
<gene>
    <name evidence="4" type="ORF">BCR33DRAFT_535530</name>
</gene>
<feature type="compositionally biased region" description="Basic residues" evidence="2">
    <location>
        <begin position="132"/>
        <end position="144"/>
    </location>
</feature>
<organism evidence="4 5">
    <name type="scientific">Rhizoclosmatium globosum</name>
    <dbReference type="NCBI Taxonomy" id="329046"/>
    <lineage>
        <taxon>Eukaryota</taxon>
        <taxon>Fungi</taxon>
        <taxon>Fungi incertae sedis</taxon>
        <taxon>Chytridiomycota</taxon>
        <taxon>Chytridiomycota incertae sedis</taxon>
        <taxon>Chytridiomycetes</taxon>
        <taxon>Chytridiales</taxon>
        <taxon>Chytriomycetaceae</taxon>
        <taxon>Rhizoclosmatium</taxon>
    </lineage>
</organism>
<accession>A0A1Y2BC94</accession>
<feature type="compositionally biased region" description="Basic residues" evidence="2">
    <location>
        <begin position="78"/>
        <end position="90"/>
    </location>
</feature>
<evidence type="ECO:0000259" key="3">
    <source>
        <dbReference type="PROSITE" id="PS50119"/>
    </source>
</evidence>
<keyword evidence="1" id="KW-0479">Metal-binding</keyword>
<proteinExistence type="predicted"/>
<dbReference type="PROSITE" id="PS50119">
    <property type="entry name" value="ZF_BBOX"/>
    <property type="match status" value="1"/>
</dbReference>
<sequence>MSKSLAAILDADGNAMEDESTVTFAEQMRLEDEAALRGGSGAVGSGFCIECEDQPAVVHCNECGDNYCEVCHASQHRKGSRRLHTHHKLSRPSTGPSTGPVSQVPCLDSQLKYRLTNQGNPRQVQAQAQPKWPRRQVLRRRHHF</sequence>
<dbReference type="Pfam" id="PF22586">
    <property type="entry name" value="ANCHR-like_BBOX"/>
    <property type="match status" value="1"/>
</dbReference>
<feature type="region of interest" description="Disordered" evidence="2">
    <location>
        <begin position="78"/>
        <end position="103"/>
    </location>
</feature>
<dbReference type="OrthoDB" id="406045at2759"/>
<reference evidence="4 5" key="1">
    <citation type="submission" date="2016-07" db="EMBL/GenBank/DDBJ databases">
        <title>Pervasive Adenine N6-methylation of Active Genes in Fungi.</title>
        <authorList>
            <consortium name="DOE Joint Genome Institute"/>
            <person name="Mondo S.J."/>
            <person name="Dannebaum R.O."/>
            <person name="Kuo R.C."/>
            <person name="Labutti K."/>
            <person name="Haridas S."/>
            <person name="Kuo A."/>
            <person name="Salamov A."/>
            <person name="Ahrendt S.R."/>
            <person name="Lipzen A."/>
            <person name="Sullivan W."/>
            <person name="Andreopoulos W.B."/>
            <person name="Clum A."/>
            <person name="Lindquist E."/>
            <person name="Daum C."/>
            <person name="Ramamoorthy G.K."/>
            <person name="Gryganskyi A."/>
            <person name="Culley D."/>
            <person name="Magnuson J.K."/>
            <person name="James T.Y."/>
            <person name="O'Malley M.A."/>
            <person name="Stajich J.E."/>
            <person name="Spatafora J.W."/>
            <person name="Visel A."/>
            <person name="Grigoriev I.V."/>
        </authorList>
    </citation>
    <scope>NUCLEOTIDE SEQUENCE [LARGE SCALE GENOMIC DNA]</scope>
    <source>
        <strain evidence="4 5">JEL800</strain>
    </source>
</reference>
<dbReference type="AlphaFoldDB" id="A0A1Y2BC94"/>
<dbReference type="Gene3D" id="4.10.830.40">
    <property type="match status" value="1"/>
</dbReference>
<evidence type="ECO:0000313" key="4">
    <source>
        <dbReference type="EMBL" id="ORY32448.1"/>
    </source>
</evidence>
<keyword evidence="5" id="KW-1185">Reference proteome</keyword>